<dbReference type="InterPro" id="IPR011333">
    <property type="entry name" value="SKP1/BTB/POZ_sf"/>
</dbReference>
<feature type="domain" description="BTB" evidence="1">
    <location>
        <begin position="34"/>
        <end position="105"/>
    </location>
</feature>
<dbReference type="SMART" id="SM00225">
    <property type="entry name" value="BTB"/>
    <property type="match status" value="1"/>
</dbReference>
<reference evidence="2 3" key="1">
    <citation type="submission" date="2022-09" db="EMBL/GenBank/DDBJ databases">
        <authorList>
            <person name="Palmer J.M."/>
        </authorList>
    </citation>
    <scope>NUCLEOTIDE SEQUENCE [LARGE SCALE GENOMIC DNA]</scope>
    <source>
        <strain evidence="2 3">DSM 7382</strain>
    </source>
</reference>
<gene>
    <name evidence="2" type="ORF">QCA50_005640</name>
</gene>
<accession>A0AAW0GFR7</accession>
<dbReference type="Gene3D" id="3.30.710.10">
    <property type="entry name" value="Potassium Channel Kv1.1, Chain A"/>
    <property type="match status" value="1"/>
</dbReference>
<dbReference type="InterPro" id="IPR000210">
    <property type="entry name" value="BTB/POZ_dom"/>
</dbReference>
<dbReference type="PROSITE" id="PS50097">
    <property type="entry name" value="BTB"/>
    <property type="match status" value="1"/>
</dbReference>
<dbReference type="SUPFAM" id="SSF54695">
    <property type="entry name" value="POZ domain"/>
    <property type="match status" value="1"/>
</dbReference>
<comment type="caution">
    <text evidence="2">The sequence shown here is derived from an EMBL/GenBank/DDBJ whole genome shotgun (WGS) entry which is preliminary data.</text>
</comment>
<proteinExistence type="predicted"/>
<keyword evidence="3" id="KW-1185">Reference proteome</keyword>
<dbReference type="AlphaFoldDB" id="A0AAW0GFR7"/>
<dbReference type="CDD" id="cd18186">
    <property type="entry name" value="BTB_POZ_ZBTB_KLHL-like"/>
    <property type="match status" value="1"/>
</dbReference>
<sequence>MSAEPASKKRKLKSADLHDNIFKAKQKGLWFDDGNIVIVAENTPFLVHKSVLAAKSEIFHDTFSVPQPENDESLNGIPILRLHDTWTDVCKLLTFMYHCERYLGRDKAIDFSYIKSFLHLGTKYEVKTLRQEAIRRLRIRFPICQAKYVTYRDPRDEVINITPIDVLEVITLARLHDLPDLLPTAFYECTQLLPSQTLQVLEKFKDPRSTLSASDLTLIIDGRPKLVQADSIFLEGLKFKADTNHCVTPDTCSQRITDTISSLWEFIIEEAGGLVSKRFDVHRLFEPDAPCTHCFLSLKEDCKEHHREMWSKLGEIFGVEPWPMKATDLK</sequence>
<evidence type="ECO:0000313" key="2">
    <source>
        <dbReference type="EMBL" id="KAK7690542.1"/>
    </source>
</evidence>
<organism evidence="2 3">
    <name type="scientific">Cerrena zonata</name>
    <dbReference type="NCBI Taxonomy" id="2478898"/>
    <lineage>
        <taxon>Eukaryota</taxon>
        <taxon>Fungi</taxon>
        <taxon>Dikarya</taxon>
        <taxon>Basidiomycota</taxon>
        <taxon>Agaricomycotina</taxon>
        <taxon>Agaricomycetes</taxon>
        <taxon>Polyporales</taxon>
        <taxon>Cerrenaceae</taxon>
        <taxon>Cerrena</taxon>
    </lineage>
</organism>
<dbReference type="EMBL" id="JASBNA010000006">
    <property type="protein sequence ID" value="KAK7690542.1"/>
    <property type="molecule type" value="Genomic_DNA"/>
</dbReference>
<protein>
    <recommendedName>
        <fullName evidence="1">BTB domain-containing protein</fullName>
    </recommendedName>
</protein>
<evidence type="ECO:0000259" key="1">
    <source>
        <dbReference type="PROSITE" id="PS50097"/>
    </source>
</evidence>
<dbReference type="Proteomes" id="UP001385951">
    <property type="component" value="Unassembled WGS sequence"/>
</dbReference>
<evidence type="ECO:0000313" key="3">
    <source>
        <dbReference type="Proteomes" id="UP001385951"/>
    </source>
</evidence>
<dbReference type="Pfam" id="PF00651">
    <property type="entry name" value="BTB"/>
    <property type="match status" value="1"/>
</dbReference>
<name>A0AAW0GFR7_9APHY</name>